<keyword evidence="10" id="KW-0645">Protease</keyword>
<feature type="domain" description="Rhomboid protease N-terminal" evidence="9">
    <location>
        <begin position="14"/>
        <end position="74"/>
    </location>
</feature>
<evidence type="ECO:0000313" key="10">
    <source>
        <dbReference type="EMBL" id="NJP01102.1"/>
    </source>
</evidence>
<dbReference type="Gene3D" id="1.20.1540.10">
    <property type="entry name" value="Rhomboid-like"/>
    <property type="match status" value="1"/>
</dbReference>
<feature type="transmembrane region" description="Helical" evidence="7">
    <location>
        <begin position="154"/>
        <end position="178"/>
    </location>
</feature>
<dbReference type="GO" id="GO:0006508">
    <property type="term" value="P:proteolysis"/>
    <property type="evidence" value="ECO:0007669"/>
    <property type="project" value="UniProtKB-KW"/>
</dbReference>
<evidence type="ECO:0000256" key="5">
    <source>
        <dbReference type="ARBA" id="ARBA00022989"/>
    </source>
</evidence>
<keyword evidence="4 7" id="KW-0812">Transmembrane</keyword>
<keyword evidence="10" id="KW-0378">Hydrolase</keyword>
<keyword evidence="5 7" id="KW-1133">Transmembrane helix</keyword>
<evidence type="ECO:0000259" key="9">
    <source>
        <dbReference type="Pfam" id="PF16733"/>
    </source>
</evidence>
<protein>
    <submittedName>
        <fullName evidence="10">Rhomboid family intramembrane serine protease</fullName>
    </submittedName>
</protein>
<dbReference type="Pfam" id="PF01694">
    <property type="entry name" value="Rhomboid"/>
    <property type="match status" value="1"/>
</dbReference>
<feature type="transmembrane region" description="Helical" evidence="7">
    <location>
        <begin position="98"/>
        <end position="118"/>
    </location>
</feature>
<dbReference type="Pfam" id="PF16733">
    <property type="entry name" value="NRho"/>
    <property type="match status" value="1"/>
</dbReference>
<evidence type="ECO:0000256" key="2">
    <source>
        <dbReference type="ARBA" id="ARBA00022475"/>
    </source>
</evidence>
<gene>
    <name evidence="10" type="ORF">HBH25_09510</name>
</gene>
<dbReference type="PANTHER" id="PTHR43066">
    <property type="entry name" value="RHOMBOID-RELATED PROTEIN"/>
    <property type="match status" value="1"/>
</dbReference>
<name>A0ABX0YFS1_9PSED</name>
<dbReference type="GO" id="GO:0008233">
    <property type="term" value="F:peptidase activity"/>
    <property type="evidence" value="ECO:0007669"/>
    <property type="project" value="UniProtKB-KW"/>
</dbReference>
<reference evidence="10 11" key="1">
    <citation type="submission" date="2020-03" db="EMBL/GenBank/DDBJ databases">
        <authorList>
            <person name="Wang L."/>
            <person name="He N."/>
            <person name="Li Y."/>
            <person name="Fang Y."/>
            <person name="Zhang F."/>
        </authorList>
    </citation>
    <scope>NUCLEOTIDE SEQUENCE [LARGE SCALE GENOMIC DNA]</scope>
    <source>
        <strain evidence="11">hsmgli-8</strain>
    </source>
</reference>
<dbReference type="Proteomes" id="UP000746535">
    <property type="component" value="Unassembled WGS sequence"/>
</dbReference>
<evidence type="ECO:0000313" key="11">
    <source>
        <dbReference type="Proteomes" id="UP000746535"/>
    </source>
</evidence>
<keyword evidence="3" id="KW-0997">Cell inner membrane</keyword>
<dbReference type="SUPFAM" id="SSF144091">
    <property type="entry name" value="Rhomboid-like"/>
    <property type="match status" value="1"/>
</dbReference>
<keyword evidence="6 7" id="KW-0472">Membrane</keyword>
<dbReference type="EMBL" id="JAAVJI010000004">
    <property type="protein sequence ID" value="NJP01102.1"/>
    <property type="molecule type" value="Genomic_DNA"/>
</dbReference>
<dbReference type="InterPro" id="IPR035952">
    <property type="entry name" value="Rhomboid-like_sf"/>
</dbReference>
<evidence type="ECO:0000256" key="7">
    <source>
        <dbReference type="SAM" id="Phobius"/>
    </source>
</evidence>
<evidence type="ECO:0000256" key="4">
    <source>
        <dbReference type="ARBA" id="ARBA00022692"/>
    </source>
</evidence>
<keyword evidence="2" id="KW-1003">Cell membrane</keyword>
<evidence type="ECO:0000256" key="1">
    <source>
        <dbReference type="ARBA" id="ARBA00004141"/>
    </source>
</evidence>
<dbReference type="PANTHER" id="PTHR43066:SF26">
    <property type="entry name" value="RHOMBOID PROTEASE GLPG"/>
    <property type="match status" value="1"/>
</dbReference>
<comment type="caution">
    <text evidence="10">The sequence shown here is derived from an EMBL/GenBank/DDBJ whole genome shotgun (WGS) entry which is preliminary data.</text>
</comment>
<evidence type="ECO:0000256" key="6">
    <source>
        <dbReference type="ARBA" id="ARBA00023136"/>
    </source>
</evidence>
<dbReference type="Gene3D" id="3.30.70.2080">
    <property type="match status" value="1"/>
</dbReference>
<evidence type="ECO:0000256" key="3">
    <source>
        <dbReference type="ARBA" id="ARBA00022519"/>
    </source>
</evidence>
<feature type="domain" description="Peptidase S54 rhomboid" evidence="8">
    <location>
        <begin position="152"/>
        <end position="291"/>
    </location>
</feature>
<feature type="transmembrane region" description="Helical" evidence="7">
    <location>
        <begin position="217"/>
        <end position="237"/>
    </location>
</feature>
<dbReference type="InterPro" id="IPR031976">
    <property type="entry name" value="NRho"/>
</dbReference>
<dbReference type="InterPro" id="IPR022764">
    <property type="entry name" value="Peptidase_S54_rhomboid_dom"/>
</dbReference>
<proteinExistence type="predicted"/>
<keyword evidence="11" id="KW-1185">Reference proteome</keyword>
<evidence type="ECO:0000259" key="8">
    <source>
        <dbReference type="Pfam" id="PF01694"/>
    </source>
</evidence>
<comment type="subcellular location">
    <subcellularLocation>
        <location evidence="1">Membrane</location>
        <topology evidence="1">Multi-pass membrane protein</topology>
    </subcellularLocation>
</comment>
<sequence length="301" mass="32868">MGGRSPPGAHTVKPILALRLPVSHDLSGFVRLLRRLQVPYRVTEEGPDQAVWVPTEQLAGQVRELYERYPEGDTAPAQPQQALPGPGRGQGLWRQLRASPVTTAVLVICLVVAGISLLGDNLAPLHWLTFVDFHQQGDYAWFMPWVATLEAGQWWRLVTPIFIHFGILHLTMNGLWFWELGRRIEWRQGALGLAGLTVLFGAVSNLAQYLWSGPALFGGLSGVLYALLGHVWLFNWLAPSPLYRMPKGVLIMMLAWLGLCLVGAASVLGFGEIANGAHLGGFVVGCITGLLGGALARRKMA</sequence>
<accession>A0ABX0YFS1</accession>
<feature type="transmembrane region" description="Helical" evidence="7">
    <location>
        <begin position="190"/>
        <end position="211"/>
    </location>
</feature>
<feature type="transmembrane region" description="Helical" evidence="7">
    <location>
        <begin position="249"/>
        <end position="271"/>
    </location>
</feature>
<organism evidence="10 11">
    <name type="scientific">Pseudomonas quercus</name>
    <dbReference type="NCBI Taxonomy" id="2722792"/>
    <lineage>
        <taxon>Bacteria</taxon>
        <taxon>Pseudomonadati</taxon>
        <taxon>Pseudomonadota</taxon>
        <taxon>Gammaproteobacteria</taxon>
        <taxon>Pseudomonadales</taxon>
        <taxon>Pseudomonadaceae</taxon>
        <taxon>Pseudomonas</taxon>
    </lineage>
</organism>
<feature type="transmembrane region" description="Helical" evidence="7">
    <location>
        <begin position="277"/>
        <end position="296"/>
    </location>
</feature>
<dbReference type="InterPro" id="IPR038244">
    <property type="entry name" value="NRho_sf"/>
</dbReference>